<dbReference type="InterPro" id="IPR026881">
    <property type="entry name" value="WYL_dom"/>
</dbReference>
<dbReference type="InterPro" id="IPR013196">
    <property type="entry name" value="HTH_11"/>
</dbReference>
<dbReference type="Gene3D" id="1.10.10.10">
    <property type="entry name" value="Winged helix-like DNA-binding domain superfamily/Winged helix DNA-binding domain"/>
    <property type="match status" value="1"/>
</dbReference>
<dbReference type="Pfam" id="PF25583">
    <property type="entry name" value="WCX"/>
    <property type="match status" value="1"/>
</dbReference>
<evidence type="ECO:0000256" key="1">
    <source>
        <dbReference type="ARBA" id="ARBA00023015"/>
    </source>
</evidence>
<keyword evidence="2" id="KW-0804">Transcription</keyword>
<dbReference type="PROSITE" id="PS51000">
    <property type="entry name" value="HTH_DEOR_2"/>
    <property type="match status" value="1"/>
</dbReference>
<name>A0A1I1NTD3_9BURK</name>
<feature type="domain" description="HTH deoR-type" evidence="3">
    <location>
        <begin position="4"/>
        <end position="59"/>
    </location>
</feature>
<dbReference type="InterPro" id="IPR036390">
    <property type="entry name" value="WH_DNA-bd_sf"/>
</dbReference>
<dbReference type="STRING" id="1164594.SAMN05216204_11428"/>
<gene>
    <name evidence="4" type="ORF">SAMN05216204_11428</name>
</gene>
<accession>A0A1I1NTD3</accession>
<dbReference type="AlphaFoldDB" id="A0A1I1NTD3"/>
<dbReference type="PANTHER" id="PTHR34580:SF3">
    <property type="entry name" value="PROTEIN PAFB"/>
    <property type="match status" value="1"/>
</dbReference>
<dbReference type="Pfam" id="PF08279">
    <property type="entry name" value="HTH_11"/>
    <property type="match status" value="1"/>
</dbReference>
<dbReference type="InterPro" id="IPR036388">
    <property type="entry name" value="WH-like_DNA-bd_sf"/>
</dbReference>
<dbReference type="GO" id="GO:0003700">
    <property type="term" value="F:DNA-binding transcription factor activity"/>
    <property type="evidence" value="ECO:0007669"/>
    <property type="project" value="InterPro"/>
</dbReference>
<dbReference type="OrthoDB" id="8555652at2"/>
<dbReference type="SUPFAM" id="SSF46785">
    <property type="entry name" value="Winged helix' DNA-binding domain"/>
    <property type="match status" value="1"/>
</dbReference>
<proteinExistence type="predicted"/>
<dbReference type="PANTHER" id="PTHR34580">
    <property type="match status" value="1"/>
</dbReference>
<reference evidence="5" key="1">
    <citation type="submission" date="2016-10" db="EMBL/GenBank/DDBJ databases">
        <authorList>
            <person name="Varghese N."/>
            <person name="Submissions S."/>
        </authorList>
    </citation>
    <scope>NUCLEOTIDE SEQUENCE [LARGE SCALE GENOMIC DNA]</scope>
    <source>
        <strain evidence="5">CGMCC 1.12041</strain>
    </source>
</reference>
<dbReference type="Proteomes" id="UP000198639">
    <property type="component" value="Unassembled WGS sequence"/>
</dbReference>
<keyword evidence="5" id="KW-1185">Reference proteome</keyword>
<protein>
    <submittedName>
        <fullName evidence="4">Transcriptional regulator</fullName>
    </submittedName>
</protein>
<dbReference type="InterPro" id="IPR028349">
    <property type="entry name" value="PafC-like"/>
</dbReference>
<dbReference type="EMBL" id="FOLD01000014">
    <property type="protein sequence ID" value="SFD00807.1"/>
    <property type="molecule type" value="Genomic_DNA"/>
</dbReference>
<evidence type="ECO:0000313" key="4">
    <source>
        <dbReference type="EMBL" id="SFD00807.1"/>
    </source>
</evidence>
<dbReference type="RefSeq" id="WP_091875021.1">
    <property type="nucleotide sequence ID" value="NZ_FOLD01000014.1"/>
</dbReference>
<sequence length="314" mass="34210">MTRPTTRVLAVLELLQAHGRISGAEIAARLGVDLRTVRRYIVTLEEMGIPVTAERGRAGGYALVAGFKLPPMMFSDDEALALSVGLLAASKLGLDRAAPAVASAQAKLERTMPAALRERMRALAENVQLDVGQAATGAGGAALGVLSVAARGRRRVRIAYCDATGSVSGREIDPYGLAYYAGCWYAVGYCHLRRDLRSFRLDRIDAFEAQATRFERPRDFDALAYLVRSVATMPRAVAIEVLLKTSLERARAQFFATVGVFEQVADGVVMHNQSDDLAWFARQLAGLPFGFEIRRPAELVDAVRQCAQQVLRQL</sequence>
<dbReference type="InterPro" id="IPR001034">
    <property type="entry name" value="DeoR_HTH"/>
</dbReference>
<dbReference type="PIRSF" id="PIRSF016838">
    <property type="entry name" value="PafC"/>
    <property type="match status" value="1"/>
</dbReference>
<keyword evidence="1" id="KW-0805">Transcription regulation</keyword>
<dbReference type="Pfam" id="PF13280">
    <property type="entry name" value="WYL"/>
    <property type="match status" value="1"/>
</dbReference>
<evidence type="ECO:0000313" key="5">
    <source>
        <dbReference type="Proteomes" id="UP000198639"/>
    </source>
</evidence>
<evidence type="ECO:0000259" key="3">
    <source>
        <dbReference type="PROSITE" id="PS51000"/>
    </source>
</evidence>
<organism evidence="4 5">
    <name type="scientific">Massilia yuzhufengensis</name>
    <dbReference type="NCBI Taxonomy" id="1164594"/>
    <lineage>
        <taxon>Bacteria</taxon>
        <taxon>Pseudomonadati</taxon>
        <taxon>Pseudomonadota</taxon>
        <taxon>Betaproteobacteria</taxon>
        <taxon>Burkholderiales</taxon>
        <taxon>Oxalobacteraceae</taxon>
        <taxon>Telluria group</taxon>
        <taxon>Massilia</taxon>
    </lineage>
</organism>
<dbReference type="InterPro" id="IPR057727">
    <property type="entry name" value="WCX_dom"/>
</dbReference>
<dbReference type="InterPro" id="IPR051534">
    <property type="entry name" value="CBASS_pafABC_assoc_protein"/>
</dbReference>
<evidence type="ECO:0000256" key="2">
    <source>
        <dbReference type="ARBA" id="ARBA00023163"/>
    </source>
</evidence>
<dbReference type="PROSITE" id="PS52050">
    <property type="entry name" value="WYL"/>
    <property type="match status" value="1"/>
</dbReference>